<dbReference type="InterPro" id="IPR036457">
    <property type="entry name" value="PPM-type-like_dom_sf"/>
</dbReference>
<gene>
    <name evidence="11" type="ORF">V8G54_019190</name>
</gene>
<keyword evidence="4" id="KW-0479">Metal-binding</keyword>
<dbReference type="EMBL" id="CP144695">
    <property type="protein sequence ID" value="WVZ05844.1"/>
    <property type="molecule type" value="Genomic_DNA"/>
</dbReference>
<dbReference type="PROSITE" id="PS01032">
    <property type="entry name" value="PPM_1"/>
    <property type="match status" value="1"/>
</dbReference>
<evidence type="ECO:0000256" key="5">
    <source>
        <dbReference type="ARBA" id="ARBA00022801"/>
    </source>
</evidence>
<comment type="similarity">
    <text evidence="9">Belongs to the PP2C family.</text>
</comment>
<keyword evidence="5 9" id="KW-0378">Hydrolase</keyword>
<dbReference type="Gene3D" id="3.60.40.10">
    <property type="entry name" value="PPM-type phosphatase domain"/>
    <property type="match status" value="1"/>
</dbReference>
<keyword evidence="8" id="KW-0464">Manganese</keyword>
<dbReference type="CDD" id="cd00143">
    <property type="entry name" value="PP2Cc"/>
    <property type="match status" value="1"/>
</dbReference>
<name>A0AAQ3RS67_VIGMU</name>
<dbReference type="InterPro" id="IPR000222">
    <property type="entry name" value="PP2C_BS"/>
</dbReference>
<dbReference type="GO" id="GO:0004722">
    <property type="term" value="F:protein serine/threonine phosphatase activity"/>
    <property type="evidence" value="ECO:0007669"/>
    <property type="project" value="UniProtKB-EC"/>
</dbReference>
<dbReference type="AlphaFoldDB" id="A0AAQ3RS67"/>
<evidence type="ECO:0000256" key="2">
    <source>
        <dbReference type="ARBA" id="ARBA00001946"/>
    </source>
</evidence>
<evidence type="ECO:0000256" key="4">
    <source>
        <dbReference type="ARBA" id="ARBA00022723"/>
    </source>
</evidence>
<evidence type="ECO:0000256" key="9">
    <source>
        <dbReference type="RuleBase" id="RU003465"/>
    </source>
</evidence>
<evidence type="ECO:0000256" key="8">
    <source>
        <dbReference type="ARBA" id="ARBA00023211"/>
    </source>
</evidence>
<keyword evidence="7 9" id="KW-0904">Protein phosphatase</keyword>
<dbReference type="SMART" id="SM00332">
    <property type="entry name" value="PP2Cc"/>
    <property type="match status" value="1"/>
</dbReference>
<dbReference type="InterPro" id="IPR001932">
    <property type="entry name" value="PPM-type_phosphatase-like_dom"/>
</dbReference>
<reference evidence="11 12" key="1">
    <citation type="journal article" date="2023" name="Life. Sci Alliance">
        <title>Evolutionary insights into 3D genome organization and epigenetic landscape of Vigna mungo.</title>
        <authorList>
            <person name="Junaid A."/>
            <person name="Singh B."/>
            <person name="Bhatia S."/>
        </authorList>
    </citation>
    <scope>NUCLEOTIDE SEQUENCE [LARGE SCALE GENOMIC DNA]</scope>
    <source>
        <strain evidence="11">Urdbean</strain>
    </source>
</reference>
<dbReference type="EC" id="3.1.3.16" evidence="3"/>
<accession>A0AAQ3RS67</accession>
<keyword evidence="12" id="KW-1185">Reference proteome</keyword>
<proteinExistence type="inferred from homology"/>
<evidence type="ECO:0000313" key="12">
    <source>
        <dbReference type="Proteomes" id="UP001374535"/>
    </source>
</evidence>
<keyword evidence="6" id="KW-0460">Magnesium</keyword>
<feature type="domain" description="PPM-type phosphatase" evidence="10">
    <location>
        <begin position="54"/>
        <end position="343"/>
    </location>
</feature>
<evidence type="ECO:0000256" key="3">
    <source>
        <dbReference type="ARBA" id="ARBA00013081"/>
    </source>
</evidence>
<protein>
    <recommendedName>
        <fullName evidence="3">protein-serine/threonine phosphatase</fullName>
        <ecNumber evidence="3">3.1.3.16</ecNumber>
    </recommendedName>
</protein>
<dbReference type="Proteomes" id="UP001374535">
    <property type="component" value="Chromosome 6"/>
</dbReference>
<sequence length="375" mass="42068">MVVPSWLSSMVNSCLKPFKSHDNVSDDEDNADPSTSTGNELLWRRDIQRHACGEFSFAACQANREMEDYSQVEIGSNALFVGVYDGHGGHDCSRFIKTRLFNNLIAAARNKETIDEDTLREAFATTENDFMLVVERGYQLQAKLPTVGSCCLVGVIWGRVLYIANLGDSRAIVGTLGRYRKITTEQLTTEHNCIREEIREELKALHPNDPDIVEVRRGAWRVKGIIQVSRTIGDAYLKIPGHLKPPLTEPVLSAEPTLNTRILTSDDKFLIFASDGLWEHLTNQQAAEIVHLNPRRGIARRLIKAAVQAAANRGRIEYTALQNLPRESRRVYHDDITVVVVFLDGPSRGNVEHLSLRAFEEEAGPSNFQSINDLM</sequence>
<evidence type="ECO:0000259" key="10">
    <source>
        <dbReference type="PROSITE" id="PS51746"/>
    </source>
</evidence>
<evidence type="ECO:0000256" key="7">
    <source>
        <dbReference type="ARBA" id="ARBA00022912"/>
    </source>
</evidence>
<dbReference type="GO" id="GO:0046872">
    <property type="term" value="F:metal ion binding"/>
    <property type="evidence" value="ECO:0007669"/>
    <property type="project" value="UniProtKB-KW"/>
</dbReference>
<comment type="cofactor">
    <cofactor evidence="1">
        <name>Mn(2+)</name>
        <dbReference type="ChEBI" id="CHEBI:29035"/>
    </cofactor>
</comment>
<dbReference type="InterPro" id="IPR015655">
    <property type="entry name" value="PP2C"/>
</dbReference>
<evidence type="ECO:0000313" key="11">
    <source>
        <dbReference type="EMBL" id="WVZ05844.1"/>
    </source>
</evidence>
<organism evidence="11 12">
    <name type="scientific">Vigna mungo</name>
    <name type="common">Black gram</name>
    <name type="synonym">Phaseolus mungo</name>
    <dbReference type="NCBI Taxonomy" id="3915"/>
    <lineage>
        <taxon>Eukaryota</taxon>
        <taxon>Viridiplantae</taxon>
        <taxon>Streptophyta</taxon>
        <taxon>Embryophyta</taxon>
        <taxon>Tracheophyta</taxon>
        <taxon>Spermatophyta</taxon>
        <taxon>Magnoliopsida</taxon>
        <taxon>eudicotyledons</taxon>
        <taxon>Gunneridae</taxon>
        <taxon>Pentapetalae</taxon>
        <taxon>rosids</taxon>
        <taxon>fabids</taxon>
        <taxon>Fabales</taxon>
        <taxon>Fabaceae</taxon>
        <taxon>Papilionoideae</taxon>
        <taxon>50 kb inversion clade</taxon>
        <taxon>NPAAA clade</taxon>
        <taxon>indigoferoid/millettioid clade</taxon>
        <taxon>Phaseoleae</taxon>
        <taxon>Vigna</taxon>
    </lineage>
</organism>
<dbReference type="Pfam" id="PF00481">
    <property type="entry name" value="PP2C"/>
    <property type="match status" value="1"/>
</dbReference>
<evidence type="ECO:0000256" key="6">
    <source>
        <dbReference type="ARBA" id="ARBA00022842"/>
    </source>
</evidence>
<dbReference type="PROSITE" id="PS51746">
    <property type="entry name" value="PPM_2"/>
    <property type="match status" value="1"/>
</dbReference>
<evidence type="ECO:0000256" key="1">
    <source>
        <dbReference type="ARBA" id="ARBA00001936"/>
    </source>
</evidence>
<dbReference type="PANTHER" id="PTHR47992">
    <property type="entry name" value="PROTEIN PHOSPHATASE"/>
    <property type="match status" value="1"/>
</dbReference>
<dbReference type="SUPFAM" id="SSF81606">
    <property type="entry name" value="PP2C-like"/>
    <property type="match status" value="1"/>
</dbReference>
<comment type="cofactor">
    <cofactor evidence="2">
        <name>Mg(2+)</name>
        <dbReference type="ChEBI" id="CHEBI:18420"/>
    </cofactor>
</comment>